<dbReference type="Gene3D" id="3.40.50.980">
    <property type="match status" value="4"/>
</dbReference>
<dbReference type="InterPro" id="IPR010060">
    <property type="entry name" value="NRPS_synth"/>
</dbReference>
<dbReference type="CDD" id="cd19540">
    <property type="entry name" value="LCL_NRPS-like"/>
    <property type="match status" value="1"/>
</dbReference>
<dbReference type="InterPro" id="IPR009081">
    <property type="entry name" value="PP-bd_ACP"/>
</dbReference>
<keyword evidence="4" id="KW-0677">Repeat</keyword>
<evidence type="ECO:0000256" key="2">
    <source>
        <dbReference type="ARBA" id="ARBA00022450"/>
    </source>
</evidence>
<feature type="domain" description="Carrier" evidence="6">
    <location>
        <begin position="2057"/>
        <end position="2131"/>
    </location>
</feature>
<dbReference type="Pfam" id="PF00668">
    <property type="entry name" value="Condensation"/>
    <property type="match status" value="3"/>
</dbReference>
<evidence type="ECO:0000256" key="3">
    <source>
        <dbReference type="ARBA" id="ARBA00022553"/>
    </source>
</evidence>
<evidence type="ECO:0000256" key="5">
    <source>
        <dbReference type="ARBA" id="ARBA00023194"/>
    </source>
</evidence>
<dbReference type="InterPro" id="IPR025110">
    <property type="entry name" value="AMP-bd_C"/>
</dbReference>
<dbReference type="PROSITE" id="PS50075">
    <property type="entry name" value="CARRIER"/>
    <property type="match status" value="2"/>
</dbReference>
<dbReference type="PANTHER" id="PTHR45527:SF1">
    <property type="entry name" value="FATTY ACID SYNTHASE"/>
    <property type="match status" value="1"/>
</dbReference>
<dbReference type="Proteomes" id="UP001631957">
    <property type="component" value="Unassembled WGS sequence"/>
</dbReference>
<dbReference type="CDD" id="cd17643">
    <property type="entry name" value="A_NRPS_Cytc1-like"/>
    <property type="match status" value="1"/>
</dbReference>
<name>A0ABW9HGP9_9ACTN</name>
<dbReference type="InterPro" id="IPR006162">
    <property type="entry name" value="Ppantetheine_attach_site"/>
</dbReference>
<dbReference type="SUPFAM" id="SSF52777">
    <property type="entry name" value="CoA-dependent acyltransferases"/>
    <property type="match status" value="6"/>
</dbReference>
<dbReference type="InterPro" id="IPR001242">
    <property type="entry name" value="Condensation_dom"/>
</dbReference>
<evidence type="ECO:0000313" key="7">
    <source>
        <dbReference type="EMBL" id="MFM9607225.1"/>
    </source>
</evidence>
<gene>
    <name evidence="7" type="ORF">ACKI18_00710</name>
</gene>
<dbReference type="SUPFAM" id="SSF47336">
    <property type="entry name" value="ACP-like"/>
    <property type="match status" value="2"/>
</dbReference>
<dbReference type="Gene3D" id="1.10.1200.10">
    <property type="entry name" value="ACP-like"/>
    <property type="match status" value="2"/>
</dbReference>
<proteinExistence type="predicted"/>
<accession>A0ABW9HGP9</accession>
<dbReference type="InterPro" id="IPR020845">
    <property type="entry name" value="AMP-binding_CS"/>
</dbReference>
<keyword evidence="3" id="KW-0597">Phosphoprotein</keyword>
<dbReference type="InterPro" id="IPR023213">
    <property type="entry name" value="CAT-like_dom_sf"/>
</dbReference>
<keyword evidence="8" id="KW-1185">Reference proteome</keyword>
<dbReference type="InterPro" id="IPR020806">
    <property type="entry name" value="PKS_PP-bd"/>
</dbReference>
<evidence type="ECO:0000313" key="8">
    <source>
        <dbReference type="Proteomes" id="UP001631957"/>
    </source>
</evidence>
<dbReference type="SUPFAM" id="SSF56801">
    <property type="entry name" value="Acetyl-CoA synthetase-like"/>
    <property type="match status" value="2"/>
</dbReference>
<evidence type="ECO:0000259" key="6">
    <source>
        <dbReference type="PROSITE" id="PS50075"/>
    </source>
</evidence>
<dbReference type="PROSITE" id="PS00012">
    <property type="entry name" value="PHOSPHOPANTETHEINE"/>
    <property type="match status" value="2"/>
</dbReference>
<dbReference type="Gene3D" id="3.30.559.30">
    <property type="entry name" value="Nonribosomal peptide synthetase, condensation domain"/>
    <property type="match status" value="3"/>
</dbReference>
<dbReference type="CDD" id="cd17646">
    <property type="entry name" value="A_NRPS_AB3403-like"/>
    <property type="match status" value="1"/>
</dbReference>
<dbReference type="NCBIfam" id="TIGR01733">
    <property type="entry name" value="AA-adenyl-dom"/>
    <property type="match status" value="2"/>
</dbReference>
<protein>
    <submittedName>
        <fullName evidence="7">Amino acid adenylation domain-containing protein</fullName>
    </submittedName>
</protein>
<dbReference type="Gene3D" id="2.30.38.10">
    <property type="entry name" value="Luciferase, Domain 3"/>
    <property type="match status" value="2"/>
</dbReference>
<dbReference type="InterPro" id="IPR010071">
    <property type="entry name" value="AA_adenyl_dom"/>
</dbReference>
<sequence length="2641" mass="283268">MPEHTKRSALPLTAAQLEIWLSAQIRGVDPVFSTQREIFGPVDPPLFTRALRQVVTETDALHTRFVAEDGQVRQIPDPDLTWEPAVVDLSAEPDPRAAADAWIDRHWERPYDVTRGPLFAFALLRLAPDRFLWHQQYHHLISDAIGASLVEHRVAEVYRRLVSGEPTGSPSYGSVAALADEESAYLASEEFTADRAYWLDRAAGGLVPSVLGSEDGARPDPHGPDVVRGSLRTEHTTIDVAGLHRVADAAGVRRSAVLFAAVAAYVSAVTGETEVVVNLPAGARTGPVGRTTPGVVANVLPLRVRVERAEPFAQLARRVADLIREAVGHQRFRSEFLAREADAEAGAAAPGRMRQGVLVNIIAAGGDLDFAGHRTDREITFARPEDLSMRFTALDGDRMAFFLGGNPALWHRTALTAHQERFLRLLEQVIADHDARVGTLDLLSPTERRRLLAQGNDTAPHAVDSDVVTLFQAQAARTPHATAVVAPGETGEDRQTLTYQELNEHANRLAHWLIAQGAGPEDLVALAVPRGPGAVVAILAVLKAGAAYVPLDTDHLADRLAHMLDDARPGLVLTTLALRDTLPDAGEAAVVALDDPALTTALAEHPASDPTDGDRVRPLLPAHPAYVIYTSGSTGRPKGVVVPHRNVGRLFDAARKWVDIGPGDTWTLFHSYAFDFSVWELWGALLHGGTLVAVPFDVSRDPARFLRLLAHEHVTVLSQTPSAFGELLRAQAGETDGPPLSLRYVVFGGEALDFAPVREWYRLRPQDSTLLVNMYGITETTVHVTALPLPADRTDGLRAGAIGGPLTDLRVHVLDTALRLVPQGVAGELYVAGPGLARGYAGRPALTAGRFVACPFGAPGERMYRTGDVVRWGPDGRLEYLGRADQQVKIRGFRIEPGEIEAALLRHPQIAQAAVTVHEDPSGTRRLVAHLVPAGPAPDPAAVREFAAHRLPDYMVPAAYVTLPELPLTPNGKLDRRALPAPGRTAQATARQARTPQEEALCTLFTDLLGLPAVGVDDDFFALGGDSLLAMRLAAGVRTVLGADLSVRDVFEARTPAALAGATGRDLPPRPPLVRTERPERLPLSFAQNRLWFLDNLDGSGSAYHIPLAVRLTGALDPAALEAALGDVTDRHEILRTVFPADAGKPWQRILPADRARPHLTVCDAAPDAVAQLLADEVARPFDLARETPLRARLLRTAPDEHVLLILLHHIAADGWSMGVLIRELGTAYRARLEGNAPQWPPLPVQYADYTLWQHGLLGPRTKDSAPAQEQADFWRRTLDGIPECADLPCDRARPATAGRDGAVLELNWPPALHQGITDLARESGASVFMVLQAALAAVLTRLGAGEDIVLGAPVAGRGQDELDGLIGFFVNTLALRTDTSGNPAFRELLRRVRDADLDAYAHQDLPFERLVDLLSPARSLAHHPVFQVMLAVDNTARPPLTLPGVEARYEHVLPTEAKFDLSFNFAETRAGDGPATPAGIRGTLHYRTDLFDESTAKSFADRLERFLEQAVADPGTRLAAADLLGADELRLLDTWNDSAHPIPDTDWTRLFEERAAHTPDAIALVSPDEDAAPVSYRALNEQANRLAHWLLRRGTGPEDVVAVAVPRGTRMVVAVLAVLKAGAAYLPVDPGHPAERVAYLLRDGRPGLVLATADTAASLPAVDGVGVVAVDTPDAVRELSGLPATDPTAADLPRPLLPAHPAYVVHTSGSTGRPKGVVIHRRGLVDFTQWLQREYRLAPEDRMLHKSPVTFDASVIELLWPLTTGAAVVLARPGGQQDPRYIAQVIAAEAVTAVHFVPSMLEVFTQEPAAARCTGLKWVMCGGEALPAATVTAATDLLGTPVHNTYGPTETTVFVSACQALPGEAVTVGRPVSNTRLHVLDAALRPVPPGVAGELYVAAEGLARGYAGRAALTAERFVACPFGSGERMYRTGDVVRRRGDGQLEHLGRTDEQVKIRGVRIEPGEVEAALLRHEAVGQAAVTVHVDAAGTKRLVGYLVPARGTLDAAEVRRFVAGLLPDALVPALCVALAELPLSPNGKLDRRALPAPDFTPTAGRAPRTPREEVLCGLFADLLALPRVGADDDFFTVGGDSILSIQLVSGARAQGLAISVRDVFEHKTPARLAAVATDAANSADAEQDAANTDDGTGAVPLTAVMHERLHHGGPMREFNQTLLLVTPPDADEARLTAALGLLLDHHDTLRLRITNTPQQPGELHIAPPGSTDPASCLTRVDVTPTPAGVWSEERQQVVRAEAEAARGRLDPYAGRVVQAVWFDAGPGEPGRLLLVIHHLAVDAVSWGVLLPDLARAWDLATGTDGARPLDPVPTSFRTWARALTAEAVRPARAAELPYWRTVLSDIEPLPGAGKAGEGPPAHATLTLSREETLPLLTDLPAAFHATVEDLLLTALTMAFQRWRGPRPLVVTLESHGRQAVDSMPRSLDLSRTVGWFTVCRPVRLDLGPLDATRDTPEGPAVGQAVKHVKELVRQAPDKGLGYGLLRHLNPDTAPHLAGLPHPPVTFNYLGRVPRAAVASTPWTRAPEAHGLAAEPPGTATSDGIEINTVAYEDGTGPVLQATLSAPAATLAAGELDRLATLWHTALTTVVTGASHPDAGGRTPSDMPLVSLDQRQIDDLESVWRALNPRN</sequence>
<dbReference type="SMART" id="SM00823">
    <property type="entry name" value="PKS_PP"/>
    <property type="match status" value="2"/>
</dbReference>
<organism evidence="7 8">
    <name type="scientific">Streptomyces niveiscabiei</name>
    <dbReference type="NCBI Taxonomy" id="164115"/>
    <lineage>
        <taxon>Bacteria</taxon>
        <taxon>Bacillati</taxon>
        <taxon>Actinomycetota</taxon>
        <taxon>Actinomycetes</taxon>
        <taxon>Kitasatosporales</taxon>
        <taxon>Streptomycetaceae</taxon>
        <taxon>Streptomyces</taxon>
    </lineage>
</organism>
<dbReference type="PANTHER" id="PTHR45527">
    <property type="entry name" value="NONRIBOSOMAL PEPTIDE SYNTHETASE"/>
    <property type="match status" value="1"/>
</dbReference>
<reference evidence="7 8" key="1">
    <citation type="submission" date="2024-12" db="EMBL/GenBank/DDBJ databases">
        <title>Forecasting of Potato common scab and diversities of Pathogenic streptomyces spp. in china.</title>
        <authorList>
            <person name="Handique U."/>
            <person name="Wu J."/>
        </authorList>
    </citation>
    <scope>NUCLEOTIDE SEQUENCE [LARGE SCALE GENOMIC DNA]</scope>
    <source>
        <strain evidence="7 8">ZRIMU1530</strain>
    </source>
</reference>
<dbReference type="InterPro" id="IPR036736">
    <property type="entry name" value="ACP-like_sf"/>
</dbReference>
<dbReference type="Gene3D" id="3.30.559.10">
    <property type="entry name" value="Chloramphenicol acetyltransferase-like domain"/>
    <property type="match status" value="3"/>
</dbReference>
<dbReference type="PROSITE" id="PS00455">
    <property type="entry name" value="AMP_BINDING"/>
    <property type="match status" value="2"/>
</dbReference>
<dbReference type="EMBL" id="JBJVNI010000001">
    <property type="protein sequence ID" value="MFM9607225.1"/>
    <property type="molecule type" value="Genomic_DNA"/>
</dbReference>
<comment type="caution">
    <text evidence="7">The sequence shown here is derived from an EMBL/GenBank/DDBJ whole genome shotgun (WGS) entry which is preliminary data.</text>
</comment>
<dbReference type="RefSeq" id="WP_409120024.1">
    <property type="nucleotide sequence ID" value="NZ_JBJVNI010000001.1"/>
</dbReference>
<dbReference type="Gene3D" id="3.30.300.30">
    <property type="match status" value="2"/>
</dbReference>
<dbReference type="Pfam" id="PF00550">
    <property type="entry name" value="PP-binding"/>
    <property type="match status" value="2"/>
</dbReference>
<evidence type="ECO:0000256" key="1">
    <source>
        <dbReference type="ARBA" id="ARBA00001957"/>
    </source>
</evidence>
<feature type="domain" description="Carrier" evidence="6">
    <location>
        <begin position="992"/>
        <end position="1067"/>
    </location>
</feature>
<dbReference type="InterPro" id="IPR045851">
    <property type="entry name" value="AMP-bd_C_sf"/>
</dbReference>
<dbReference type="NCBIfam" id="TIGR01720">
    <property type="entry name" value="NRPS-para261"/>
    <property type="match status" value="1"/>
</dbReference>
<keyword evidence="2" id="KW-0596">Phosphopantetheine</keyword>
<evidence type="ECO:0000256" key="4">
    <source>
        <dbReference type="ARBA" id="ARBA00022737"/>
    </source>
</evidence>
<dbReference type="Pfam" id="PF13193">
    <property type="entry name" value="AMP-binding_C"/>
    <property type="match status" value="2"/>
</dbReference>
<dbReference type="InterPro" id="IPR000873">
    <property type="entry name" value="AMP-dep_synth/lig_dom"/>
</dbReference>
<dbReference type="Pfam" id="PF00501">
    <property type="entry name" value="AMP-binding"/>
    <property type="match status" value="2"/>
</dbReference>
<comment type="cofactor">
    <cofactor evidence="1">
        <name>pantetheine 4'-phosphate</name>
        <dbReference type="ChEBI" id="CHEBI:47942"/>
    </cofactor>
</comment>
<keyword evidence="5" id="KW-0045">Antibiotic biosynthesis</keyword>